<comment type="caution">
    <text evidence="4">The sequence shown here is derived from an EMBL/GenBank/DDBJ whole genome shotgun (WGS) entry which is preliminary data.</text>
</comment>
<dbReference type="EMBL" id="SMOL01000458">
    <property type="protein sequence ID" value="KAB2613310.1"/>
    <property type="molecule type" value="Genomic_DNA"/>
</dbReference>
<reference evidence="4 5" key="3">
    <citation type="submission" date="2019-11" db="EMBL/GenBank/DDBJ databases">
        <title>A de novo genome assembly of a pear dwarfing rootstock.</title>
        <authorList>
            <person name="Wang F."/>
            <person name="Wang J."/>
            <person name="Li S."/>
            <person name="Zhang Y."/>
            <person name="Fang M."/>
            <person name="Ma L."/>
            <person name="Zhao Y."/>
            <person name="Jiang S."/>
        </authorList>
    </citation>
    <scope>NUCLEOTIDE SEQUENCE [LARGE SCALE GENOMIC DNA]</scope>
    <source>
        <strain evidence="4">S2</strain>
        <tissue evidence="4">Leaf</tissue>
    </source>
</reference>
<reference evidence="4 5" key="1">
    <citation type="submission" date="2019-09" db="EMBL/GenBank/DDBJ databases">
        <authorList>
            <person name="Ou C."/>
        </authorList>
    </citation>
    <scope>NUCLEOTIDE SEQUENCE [LARGE SCALE GENOMIC DNA]</scope>
    <source>
        <strain evidence="4">S2</strain>
        <tissue evidence="4">Leaf</tissue>
    </source>
</reference>
<dbReference type="Pfam" id="PF04885">
    <property type="entry name" value="Stig1"/>
    <property type="match status" value="1"/>
</dbReference>
<evidence type="ECO:0000313" key="4">
    <source>
        <dbReference type="EMBL" id="KAB2613310.1"/>
    </source>
</evidence>
<sequence>MKLMNIFFTLLAAMAVVAAANIDTDYIEDVEMQRSTTEAALAEIPDEAKATTSLRGVSRFLAQKNLLANASCDRFPLVCHLRNSLGHDCCNDKCVEVKTDRFNCGTCGHKCKYTEICCKGKCINASFDKMHCGGCNKRCNKGECVYGMCNYA</sequence>
<proteinExistence type="inferred from homology"/>
<accession>A0A5N5GJ28</accession>
<evidence type="ECO:0000256" key="1">
    <source>
        <dbReference type="ARBA" id="ARBA00006010"/>
    </source>
</evidence>
<protein>
    <recommendedName>
        <fullName evidence="6">Stigma-specific STIG1-like protein 1</fullName>
    </recommendedName>
</protein>
<dbReference type="OrthoDB" id="5421723at2759"/>
<organism evidence="4 5">
    <name type="scientific">Pyrus ussuriensis x Pyrus communis</name>
    <dbReference type="NCBI Taxonomy" id="2448454"/>
    <lineage>
        <taxon>Eukaryota</taxon>
        <taxon>Viridiplantae</taxon>
        <taxon>Streptophyta</taxon>
        <taxon>Embryophyta</taxon>
        <taxon>Tracheophyta</taxon>
        <taxon>Spermatophyta</taxon>
        <taxon>Magnoliopsida</taxon>
        <taxon>eudicotyledons</taxon>
        <taxon>Gunneridae</taxon>
        <taxon>Pentapetalae</taxon>
        <taxon>rosids</taxon>
        <taxon>fabids</taxon>
        <taxon>Rosales</taxon>
        <taxon>Rosaceae</taxon>
        <taxon>Amygdaloideae</taxon>
        <taxon>Maleae</taxon>
        <taxon>Pyrus</taxon>
    </lineage>
</organism>
<dbReference type="PANTHER" id="PTHR33227">
    <property type="entry name" value="STIGMA-SPECIFIC STIG1-LIKE PROTEIN 3"/>
    <property type="match status" value="1"/>
</dbReference>
<feature type="chain" id="PRO_5024330315" description="Stigma-specific STIG1-like protein 1" evidence="3">
    <location>
        <begin position="20"/>
        <end position="152"/>
    </location>
</feature>
<keyword evidence="2 3" id="KW-0732">Signal</keyword>
<keyword evidence="5" id="KW-1185">Reference proteome</keyword>
<name>A0A5N5GJ28_9ROSA</name>
<evidence type="ECO:0000256" key="2">
    <source>
        <dbReference type="ARBA" id="ARBA00022729"/>
    </source>
</evidence>
<dbReference type="Proteomes" id="UP000327157">
    <property type="component" value="Chromosome 9"/>
</dbReference>
<feature type="signal peptide" evidence="3">
    <location>
        <begin position="1"/>
        <end position="19"/>
    </location>
</feature>
<evidence type="ECO:0000313" key="5">
    <source>
        <dbReference type="Proteomes" id="UP000327157"/>
    </source>
</evidence>
<dbReference type="PANTHER" id="PTHR33227:SF59">
    <property type="entry name" value="STIGMA-SPECIFIC STIG1-LIKE PROTEIN 3"/>
    <property type="match status" value="1"/>
</dbReference>
<reference evidence="5" key="2">
    <citation type="submission" date="2019-10" db="EMBL/GenBank/DDBJ databases">
        <title>A de novo genome assembly of a pear dwarfing rootstock.</title>
        <authorList>
            <person name="Wang F."/>
            <person name="Wang J."/>
            <person name="Li S."/>
            <person name="Zhang Y."/>
            <person name="Fang M."/>
            <person name="Ma L."/>
            <person name="Zhao Y."/>
            <person name="Jiang S."/>
        </authorList>
    </citation>
    <scope>NUCLEOTIDE SEQUENCE [LARGE SCALE GENOMIC DNA]</scope>
</reference>
<dbReference type="InterPro" id="IPR006969">
    <property type="entry name" value="Stig-like"/>
</dbReference>
<gene>
    <name evidence="4" type="ORF">D8674_035626</name>
</gene>
<comment type="similarity">
    <text evidence="1">Belongs to the STIG1 family.</text>
</comment>
<dbReference type="AlphaFoldDB" id="A0A5N5GJ28"/>
<evidence type="ECO:0000256" key="3">
    <source>
        <dbReference type="SAM" id="SignalP"/>
    </source>
</evidence>
<evidence type="ECO:0008006" key="6">
    <source>
        <dbReference type="Google" id="ProtNLM"/>
    </source>
</evidence>